<evidence type="ECO:0000256" key="6">
    <source>
        <dbReference type="ARBA" id="ARBA00022729"/>
    </source>
</evidence>
<dbReference type="FunFam" id="3.40.50.11320:FF:000001">
    <property type="entry name" value="Carboxypeptidase"/>
    <property type="match status" value="1"/>
</dbReference>
<dbReference type="InterPro" id="IPR033124">
    <property type="entry name" value="Ser_caboxypep_his_AS"/>
</dbReference>
<dbReference type="SUPFAM" id="SSF53474">
    <property type="entry name" value="alpha/beta-Hydrolases"/>
    <property type="match status" value="1"/>
</dbReference>
<evidence type="ECO:0000313" key="12">
    <source>
        <dbReference type="Proteomes" id="UP000593562"/>
    </source>
</evidence>
<keyword evidence="5 10" id="KW-0645">Protease</keyword>
<dbReference type="Gene3D" id="3.40.50.1820">
    <property type="entry name" value="alpha/beta hydrolase"/>
    <property type="match status" value="1"/>
</dbReference>
<dbReference type="FunCoup" id="A0A7J7DM02">
    <property type="interactions" value="8"/>
</dbReference>
<dbReference type="PANTHER" id="PTHR11802:SF280">
    <property type="entry name" value="SERINE CARBOXYPEPTIDASE-LIKE 35"/>
    <property type="match status" value="1"/>
</dbReference>
<dbReference type="FunFam" id="3.40.50.1820:FF:000030">
    <property type="entry name" value="Carboxypeptidase"/>
    <property type="match status" value="1"/>
</dbReference>
<protein>
    <recommendedName>
        <fullName evidence="10">Carboxypeptidase</fullName>
        <ecNumber evidence="10">3.4.16.-</ecNumber>
    </recommendedName>
</protein>
<evidence type="ECO:0000256" key="5">
    <source>
        <dbReference type="ARBA" id="ARBA00022670"/>
    </source>
</evidence>
<dbReference type="GO" id="GO:0005576">
    <property type="term" value="C:extracellular region"/>
    <property type="evidence" value="ECO:0007669"/>
    <property type="project" value="UniProtKB-SubCell"/>
</dbReference>
<comment type="similarity">
    <text evidence="2 10">Belongs to the peptidase S10 family.</text>
</comment>
<keyword evidence="9" id="KW-0325">Glycoprotein</keyword>
<proteinExistence type="inferred from homology"/>
<dbReference type="Pfam" id="PF00450">
    <property type="entry name" value="Peptidase_S10"/>
    <property type="match status" value="1"/>
</dbReference>
<keyword evidence="6" id="KW-0732">Signal</keyword>
<evidence type="ECO:0000256" key="2">
    <source>
        <dbReference type="ARBA" id="ARBA00009431"/>
    </source>
</evidence>
<dbReference type="EMBL" id="JAAARO010000005">
    <property type="protein sequence ID" value="KAF5747402.1"/>
    <property type="molecule type" value="Genomic_DNA"/>
</dbReference>
<dbReference type="Gene3D" id="3.40.50.11320">
    <property type="match status" value="1"/>
</dbReference>
<dbReference type="GO" id="GO:0006508">
    <property type="term" value="P:proteolysis"/>
    <property type="evidence" value="ECO:0007669"/>
    <property type="project" value="UniProtKB-KW"/>
</dbReference>
<dbReference type="GO" id="GO:0005773">
    <property type="term" value="C:vacuole"/>
    <property type="evidence" value="ECO:0007669"/>
    <property type="project" value="TreeGrafter"/>
</dbReference>
<keyword evidence="3" id="KW-0964">Secreted</keyword>
<dbReference type="Proteomes" id="UP000593562">
    <property type="component" value="Unassembled WGS sequence"/>
</dbReference>
<evidence type="ECO:0000256" key="8">
    <source>
        <dbReference type="ARBA" id="ARBA00023157"/>
    </source>
</evidence>
<keyword evidence="8" id="KW-1015">Disulfide bond</keyword>
<dbReference type="PANTHER" id="PTHR11802">
    <property type="entry name" value="SERINE PROTEASE FAMILY S10 SERINE CARBOXYPEPTIDASE"/>
    <property type="match status" value="1"/>
</dbReference>
<dbReference type="PRINTS" id="PR00724">
    <property type="entry name" value="CRBOXYPTASEC"/>
</dbReference>
<dbReference type="GO" id="GO:0004185">
    <property type="term" value="F:serine-type carboxypeptidase activity"/>
    <property type="evidence" value="ECO:0007669"/>
    <property type="project" value="UniProtKB-UniRule"/>
</dbReference>
<dbReference type="InterPro" id="IPR018202">
    <property type="entry name" value="Ser_caboxypep_ser_AS"/>
</dbReference>
<dbReference type="InterPro" id="IPR001563">
    <property type="entry name" value="Peptidase_S10"/>
</dbReference>
<dbReference type="AlphaFoldDB" id="A0A7J7DM02"/>
<dbReference type="InterPro" id="IPR029058">
    <property type="entry name" value="AB_hydrolase_fold"/>
</dbReference>
<dbReference type="PROSITE" id="PS00560">
    <property type="entry name" value="CARBOXYPEPT_SER_HIS"/>
    <property type="match status" value="1"/>
</dbReference>
<keyword evidence="12" id="KW-1185">Reference proteome</keyword>
<evidence type="ECO:0000313" key="11">
    <source>
        <dbReference type="EMBL" id="KAF5747402.1"/>
    </source>
</evidence>
<sequence length="539" mass="59992">MCAFIKRLMKLLSSSSFSNLTTFSPRCLCVSTTFPVHSFIRHYLVQDLKKDINLSVVQEEEEAVSKGSAQMDMAQIWMVLVCTLVFSLVVSGEGFNRAAVMAAQEGDRVLNLPGQPSVQFKHYAGYVKLRKDDSKALFYWFFEAQVSAAQKPLVVWLNGGPGCSSVAEGAAQEIGPFLLNGPQFVLNPFSWNKAANMLFLETPVGVGFSYTNNSEDYDRVGDQSAAEDNLAFLVNWYRRFPNYKTNELYISGESYAGHYAPQLADLIFNRNKGAAKDSFINLKGIMMGNVVINNPTDMEGAVDYAWGHGILSDQIYRSIKKGCDFSDSSHTNICDNAFTGFIQAYADIDIFNIYKPSCLGIGKSSSSNLAVVSPLHELFWGEGVPRHYNPCRDYASPYFNRPDVQMALHANVTGLSYPFLICSPLIRKWNDSPSSVLPTIQKLLDAGLRIWIFSGDIDGRVPVTSTRYSLRKLGLKVKEAWRPWYENHQVAGWVQTYKGGLTFATVRGAGHQVPVDKPGESLTLFCHFLSNTSLPASRY</sequence>
<comment type="subcellular location">
    <subcellularLocation>
        <location evidence="1">Secreted</location>
    </subcellularLocation>
</comment>
<dbReference type="EC" id="3.4.16.-" evidence="10"/>
<evidence type="ECO:0000256" key="10">
    <source>
        <dbReference type="RuleBase" id="RU361156"/>
    </source>
</evidence>
<dbReference type="Gene3D" id="6.10.250.940">
    <property type="match status" value="1"/>
</dbReference>
<evidence type="ECO:0000256" key="4">
    <source>
        <dbReference type="ARBA" id="ARBA00022645"/>
    </source>
</evidence>
<keyword evidence="4 10" id="KW-0121">Carboxypeptidase</keyword>
<accession>A0A7J7DM02</accession>
<dbReference type="PROSITE" id="PS00131">
    <property type="entry name" value="CARBOXYPEPT_SER_SER"/>
    <property type="match status" value="1"/>
</dbReference>
<evidence type="ECO:0000256" key="1">
    <source>
        <dbReference type="ARBA" id="ARBA00004613"/>
    </source>
</evidence>
<evidence type="ECO:0000256" key="7">
    <source>
        <dbReference type="ARBA" id="ARBA00022801"/>
    </source>
</evidence>
<evidence type="ECO:0000256" key="9">
    <source>
        <dbReference type="ARBA" id="ARBA00023180"/>
    </source>
</evidence>
<organism evidence="11 12">
    <name type="scientific">Tripterygium wilfordii</name>
    <name type="common">Thunder God vine</name>
    <dbReference type="NCBI Taxonomy" id="458696"/>
    <lineage>
        <taxon>Eukaryota</taxon>
        <taxon>Viridiplantae</taxon>
        <taxon>Streptophyta</taxon>
        <taxon>Embryophyta</taxon>
        <taxon>Tracheophyta</taxon>
        <taxon>Spermatophyta</taxon>
        <taxon>Magnoliopsida</taxon>
        <taxon>eudicotyledons</taxon>
        <taxon>Gunneridae</taxon>
        <taxon>Pentapetalae</taxon>
        <taxon>rosids</taxon>
        <taxon>fabids</taxon>
        <taxon>Celastrales</taxon>
        <taxon>Celastraceae</taxon>
        <taxon>Tripterygium</taxon>
    </lineage>
</organism>
<reference evidence="11 12" key="1">
    <citation type="journal article" date="2020" name="Nat. Commun.">
        <title>Genome of Tripterygium wilfordii and identification of cytochrome P450 involved in triptolide biosynthesis.</title>
        <authorList>
            <person name="Tu L."/>
            <person name="Su P."/>
            <person name="Zhang Z."/>
            <person name="Gao L."/>
            <person name="Wang J."/>
            <person name="Hu T."/>
            <person name="Zhou J."/>
            <person name="Zhang Y."/>
            <person name="Zhao Y."/>
            <person name="Liu Y."/>
            <person name="Song Y."/>
            <person name="Tong Y."/>
            <person name="Lu Y."/>
            <person name="Yang J."/>
            <person name="Xu C."/>
            <person name="Jia M."/>
            <person name="Peters R.J."/>
            <person name="Huang L."/>
            <person name="Gao W."/>
        </authorList>
    </citation>
    <scope>NUCLEOTIDE SEQUENCE [LARGE SCALE GENOMIC DNA]</scope>
    <source>
        <strain evidence="12">cv. XIE 37</strain>
        <tissue evidence="11">Leaf</tissue>
    </source>
</reference>
<name>A0A7J7DM02_TRIWF</name>
<gene>
    <name evidence="11" type="ORF">HS088_TW05G00123</name>
</gene>
<dbReference type="InParanoid" id="A0A7J7DM02"/>
<keyword evidence="7 10" id="KW-0378">Hydrolase</keyword>
<evidence type="ECO:0000256" key="3">
    <source>
        <dbReference type="ARBA" id="ARBA00022525"/>
    </source>
</evidence>
<comment type="caution">
    <text evidence="11">The sequence shown here is derived from an EMBL/GenBank/DDBJ whole genome shotgun (WGS) entry which is preliminary data.</text>
</comment>